<accession>A0A941E658</accession>
<evidence type="ECO:0000313" key="2">
    <source>
        <dbReference type="EMBL" id="MBR7825831.1"/>
    </source>
</evidence>
<gene>
    <name evidence="2" type="ORF">KDK95_05885</name>
</gene>
<keyword evidence="3" id="KW-1185">Reference proteome</keyword>
<reference evidence="2" key="1">
    <citation type="submission" date="2021-04" db="EMBL/GenBank/DDBJ databases">
        <title>Genome based classification of Actinospica acidithermotolerans sp. nov., an actinobacterium isolated from an Indonesian hot spring.</title>
        <authorList>
            <person name="Kusuma A.B."/>
            <person name="Putra K.E."/>
            <person name="Nafisah S."/>
            <person name="Loh J."/>
            <person name="Nouioui I."/>
            <person name="Goodfellow M."/>
        </authorList>
    </citation>
    <scope>NUCLEOTIDE SEQUENCE</scope>
    <source>
        <strain evidence="2">MGRD01-02</strain>
    </source>
</reference>
<dbReference type="RefSeq" id="WP_212516986.1">
    <property type="nucleotide sequence ID" value="NZ_JAGSOH010000009.1"/>
</dbReference>
<name>A0A941E658_9ACTN</name>
<evidence type="ECO:0000259" key="1">
    <source>
        <dbReference type="PROSITE" id="PS50943"/>
    </source>
</evidence>
<evidence type="ECO:0000313" key="3">
    <source>
        <dbReference type="Proteomes" id="UP000676325"/>
    </source>
</evidence>
<protein>
    <submittedName>
        <fullName evidence="2">Helix-turn-helix domain-containing protein</fullName>
    </submittedName>
</protein>
<dbReference type="Pfam" id="PF13560">
    <property type="entry name" value="HTH_31"/>
    <property type="match status" value="1"/>
</dbReference>
<sequence length="222" mass="23589">MVARLKPLTPDSSAVHRFGAVLRHLRIEAGLSQPELAAKIYTSKSTLSRAETGVRLLPRDLAEACDTLFSANGVLTSTWRRADSGCATKAQRIQRGNASGLCVGSLCSFALRTRCAQDLASGGSLTVQANRHAASNSIHGCADFVWRRDSRRTIAPGRTLPAWHRLSLAGRVLSDPRSRSRLPAGLRPGARGRPTCTLARDVRTGSSARVAAGIAGRAAGRV</sequence>
<dbReference type="SMART" id="SM00530">
    <property type="entry name" value="HTH_XRE"/>
    <property type="match status" value="1"/>
</dbReference>
<dbReference type="PROSITE" id="PS50943">
    <property type="entry name" value="HTH_CROC1"/>
    <property type="match status" value="1"/>
</dbReference>
<proteinExistence type="predicted"/>
<dbReference type="AlphaFoldDB" id="A0A941E658"/>
<dbReference type="EMBL" id="JAGSOH010000009">
    <property type="protein sequence ID" value="MBR7825831.1"/>
    <property type="molecule type" value="Genomic_DNA"/>
</dbReference>
<dbReference type="Gene3D" id="1.10.260.40">
    <property type="entry name" value="lambda repressor-like DNA-binding domains"/>
    <property type="match status" value="1"/>
</dbReference>
<dbReference type="InterPro" id="IPR001387">
    <property type="entry name" value="Cro/C1-type_HTH"/>
</dbReference>
<dbReference type="GO" id="GO:0003677">
    <property type="term" value="F:DNA binding"/>
    <property type="evidence" value="ECO:0007669"/>
    <property type="project" value="InterPro"/>
</dbReference>
<feature type="domain" description="HTH cro/C1-type" evidence="1">
    <location>
        <begin position="22"/>
        <end position="55"/>
    </location>
</feature>
<dbReference type="SUPFAM" id="SSF47413">
    <property type="entry name" value="lambda repressor-like DNA-binding domains"/>
    <property type="match status" value="1"/>
</dbReference>
<organism evidence="2 3">
    <name type="scientific">Actinospica acidithermotolerans</name>
    <dbReference type="NCBI Taxonomy" id="2828514"/>
    <lineage>
        <taxon>Bacteria</taxon>
        <taxon>Bacillati</taxon>
        <taxon>Actinomycetota</taxon>
        <taxon>Actinomycetes</taxon>
        <taxon>Catenulisporales</taxon>
        <taxon>Actinospicaceae</taxon>
        <taxon>Actinospica</taxon>
    </lineage>
</organism>
<dbReference type="CDD" id="cd00093">
    <property type="entry name" value="HTH_XRE"/>
    <property type="match status" value="1"/>
</dbReference>
<dbReference type="InterPro" id="IPR010982">
    <property type="entry name" value="Lambda_DNA-bd_dom_sf"/>
</dbReference>
<comment type="caution">
    <text evidence="2">The sequence shown here is derived from an EMBL/GenBank/DDBJ whole genome shotgun (WGS) entry which is preliminary data.</text>
</comment>
<dbReference type="Proteomes" id="UP000676325">
    <property type="component" value="Unassembled WGS sequence"/>
</dbReference>